<dbReference type="SMART" id="SM00900">
    <property type="entry name" value="FMN_bind"/>
    <property type="match status" value="1"/>
</dbReference>
<evidence type="ECO:0000256" key="1">
    <source>
        <dbReference type="SAM" id="SignalP"/>
    </source>
</evidence>
<dbReference type="Gene3D" id="3.90.1010.20">
    <property type="match status" value="1"/>
</dbReference>
<name>A0A2T0SBI2_9ACTN</name>
<comment type="caution">
    <text evidence="3">The sequence shown here is derived from an EMBL/GenBank/DDBJ whole genome shotgun (WGS) entry which is preliminary data.</text>
</comment>
<accession>A0A2T0SBI2</accession>
<feature type="domain" description="FMN-binding" evidence="2">
    <location>
        <begin position="34"/>
        <end position="120"/>
    </location>
</feature>
<sequence length="122" mass="12529">MRRAALWLLCTVAALVLVFSTRINPGAAAGGARTHAGRVVPTPPGPVQVVVTIDDGRITGVAVPVFPDSNAVSERISEAALPVLQRATLTAQSARVDAVSGATVTSEGYRRSLQSALDAAAR</sequence>
<dbReference type="AlphaFoldDB" id="A0A2T0SBI2"/>
<dbReference type="GO" id="GO:0016020">
    <property type="term" value="C:membrane"/>
    <property type="evidence" value="ECO:0007669"/>
    <property type="project" value="InterPro"/>
</dbReference>
<dbReference type="GO" id="GO:0010181">
    <property type="term" value="F:FMN binding"/>
    <property type="evidence" value="ECO:0007669"/>
    <property type="project" value="InterPro"/>
</dbReference>
<dbReference type="Pfam" id="PF04205">
    <property type="entry name" value="FMN_bind"/>
    <property type="match status" value="1"/>
</dbReference>
<protein>
    <submittedName>
        <fullName evidence="3">FMN-binding protein</fullName>
    </submittedName>
</protein>
<proteinExistence type="predicted"/>
<dbReference type="Proteomes" id="UP000239209">
    <property type="component" value="Unassembled WGS sequence"/>
</dbReference>
<dbReference type="OrthoDB" id="8099475at2"/>
<reference evidence="3 4" key="1">
    <citation type="submission" date="2018-03" db="EMBL/GenBank/DDBJ databases">
        <title>Genomic Encyclopedia of Archaeal and Bacterial Type Strains, Phase II (KMG-II): from individual species to whole genera.</title>
        <authorList>
            <person name="Goeker M."/>
        </authorList>
    </citation>
    <scope>NUCLEOTIDE SEQUENCE [LARGE SCALE GENOMIC DNA]</scope>
    <source>
        <strain evidence="3 4">DSM 45348</strain>
    </source>
</reference>
<organism evidence="3 4">
    <name type="scientific">Pseudosporangium ferrugineum</name>
    <dbReference type="NCBI Taxonomy" id="439699"/>
    <lineage>
        <taxon>Bacteria</taxon>
        <taxon>Bacillati</taxon>
        <taxon>Actinomycetota</taxon>
        <taxon>Actinomycetes</taxon>
        <taxon>Micromonosporales</taxon>
        <taxon>Micromonosporaceae</taxon>
        <taxon>Pseudosporangium</taxon>
    </lineage>
</organism>
<dbReference type="EMBL" id="PVZG01000004">
    <property type="protein sequence ID" value="PRY30789.1"/>
    <property type="molecule type" value="Genomic_DNA"/>
</dbReference>
<feature type="signal peptide" evidence="1">
    <location>
        <begin position="1"/>
        <end position="28"/>
    </location>
</feature>
<evidence type="ECO:0000313" key="4">
    <source>
        <dbReference type="Proteomes" id="UP000239209"/>
    </source>
</evidence>
<evidence type="ECO:0000313" key="3">
    <source>
        <dbReference type="EMBL" id="PRY30789.1"/>
    </source>
</evidence>
<dbReference type="RefSeq" id="WP_106126388.1">
    <property type="nucleotide sequence ID" value="NZ_PVZG01000004.1"/>
</dbReference>
<keyword evidence="1" id="KW-0732">Signal</keyword>
<keyword evidence="4" id="KW-1185">Reference proteome</keyword>
<feature type="chain" id="PRO_5015659625" evidence="1">
    <location>
        <begin position="29"/>
        <end position="122"/>
    </location>
</feature>
<gene>
    <name evidence="3" type="ORF">CLV70_104341</name>
</gene>
<dbReference type="InterPro" id="IPR007329">
    <property type="entry name" value="FMN-bd"/>
</dbReference>
<evidence type="ECO:0000259" key="2">
    <source>
        <dbReference type="SMART" id="SM00900"/>
    </source>
</evidence>